<organism evidence="2 3">
    <name type="scientific">Olleya sediminilitoris</name>
    <dbReference type="NCBI Taxonomy" id="2795739"/>
    <lineage>
        <taxon>Bacteria</taxon>
        <taxon>Pseudomonadati</taxon>
        <taxon>Bacteroidota</taxon>
        <taxon>Flavobacteriia</taxon>
        <taxon>Flavobacteriales</taxon>
        <taxon>Flavobacteriaceae</taxon>
    </lineage>
</organism>
<proteinExistence type="predicted"/>
<dbReference type="EMBL" id="JAEMEF010000016">
    <property type="protein sequence ID" value="MBL7561055.1"/>
    <property type="molecule type" value="Genomic_DNA"/>
</dbReference>
<dbReference type="SUPFAM" id="SSF53335">
    <property type="entry name" value="S-adenosyl-L-methionine-dependent methyltransferases"/>
    <property type="match status" value="1"/>
</dbReference>
<feature type="domain" description="Methyltransferase FkbM" evidence="1">
    <location>
        <begin position="87"/>
        <end position="223"/>
    </location>
</feature>
<reference evidence="2 3" key="1">
    <citation type="submission" date="2020-12" db="EMBL/GenBank/DDBJ databases">
        <title>Olleya sediminilitoris sp. nov., isolated from a tidal flat.</title>
        <authorList>
            <person name="Park S."/>
            <person name="Yoon J.-H."/>
        </authorList>
    </citation>
    <scope>NUCLEOTIDE SEQUENCE [LARGE SCALE GENOMIC DNA]</scope>
    <source>
        <strain evidence="2 3">YSTF-M6</strain>
    </source>
</reference>
<evidence type="ECO:0000313" key="2">
    <source>
        <dbReference type="EMBL" id="MBL7561055.1"/>
    </source>
</evidence>
<accession>A0ABS1WPM5</accession>
<dbReference type="GO" id="GO:0008168">
    <property type="term" value="F:methyltransferase activity"/>
    <property type="evidence" value="ECO:0007669"/>
    <property type="project" value="UniProtKB-KW"/>
</dbReference>
<evidence type="ECO:0000313" key="3">
    <source>
        <dbReference type="Proteomes" id="UP000605013"/>
    </source>
</evidence>
<keyword evidence="2" id="KW-0808">Transferase</keyword>
<sequence length="253" mass="29420">MLINKLFFKAYQIKYLFKWIDVLGIFQYLKLISNLQSDSEFLELKLKSYTSTIYLRPKTSDFKIFKQIFIAEEYNVTYPNQVETIIDAGSNCGYSIVYFKNKFKDAKIIAIEPDHSNIKMIRKNTQNLTNVELLEGGVWYKDSDLNILNKNAGKWAFRVVEAKKDEGEFKGVSINTIVKQFNLESIDLLKIDIEGTEKIIFENNVQPWLSVTSFGFLELHENYEPGVTKLIHKILKSENFKISYSGENLVFSK</sequence>
<dbReference type="GO" id="GO:0032259">
    <property type="term" value="P:methylation"/>
    <property type="evidence" value="ECO:0007669"/>
    <property type="project" value="UniProtKB-KW"/>
</dbReference>
<name>A0ABS1WPM5_9FLAO</name>
<dbReference type="InterPro" id="IPR029063">
    <property type="entry name" value="SAM-dependent_MTases_sf"/>
</dbReference>
<protein>
    <submittedName>
        <fullName evidence="2">FkbM family methyltransferase</fullName>
    </submittedName>
</protein>
<dbReference type="InterPro" id="IPR006342">
    <property type="entry name" value="FkbM_mtfrase"/>
</dbReference>
<dbReference type="Gene3D" id="3.40.50.150">
    <property type="entry name" value="Vaccinia Virus protein VP39"/>
    <property type="match status" value="1"/>
</dbReference>
<comment type="caution">
    <text evidence="2">The sequence shown here is derived from an EMBL/GenBank/DDBJ whole genome shotgun (WGS) entry which is preliminary data.</text>
</comment>
<dbReference type="RefSeq" id="WP_203001545.1">
    <property type="nucleotide sequence ID" value="NZ_JAEMEF010000016.1"/>
</dbReference>
<dbReference type="Pfam" id="PF05050">
    <property type="entry name" value="Methyltransf_21"/>
    <property type="match status" value="1"/>
</dbReference>
<keyword evidence="2" id="KW-0489">Methyltransferase</keyword>
<evidence type="ECO:0000259" key="1">
    <source>
        <dbReference type="Pfam" id="PF05050"/>
    </source>
</evidence>
<gene>
    <name evidence="2" type="ORF">JAO71_14715</name>
</gene>
<dbReference type="NCBIfam" id="TIGR01444">
    <property type="entry name" value="fkbM_fam"/>
    <property type="match status" value="1"/>
</dbReference>
<dbReference type="Proteomes" id="UP000605013">
    <property type="component" value="Unassembled WGS sequence"/>
</dbReference>
<keyword evidence="3" id="KW-1185">Reference proteome</keyword>